<feature type="compositionally biased region" description="Basic residues" evidence="1">
    <location>
        <begin position="73"/>
        <end position="83"/>
    </location>
</feature>
<accession>A0A521FA41</accession>
<reference evidence="2 3" key="1">
    <citation type="submission" date="2017-05" db="EMBL/GenBank/DDBJ databases">
        <authorList>
            <person name="Varghese N."/>
            <person name="Submissions S."/>
        </authorList>
    </citation>
    <scope>NUCLEOTIDE SEQUENCE [LARGE SCALE GENOMIC DNA]</scope>
    <source>
        <strain evidence="2 3">DSM 45474</strain>
    </source>
</reference>
<dbReference type="AlphaFoldDB" id="A0A521FA41"/>
<proteinExistence type="predicted"/>
<name>A0A521FA41_9BACL</name>
<sequence length="83" mass="9884">MAKYKAHPFYIVDSGRSRISFNHNGFYETQDRKEIDILDKLCPTWVKRLDDQLDDQMESEKKAEEKQAEKKVTVYKRKKTSAK</sequence>
<dbReference type="Proteomes" id="UP000315636">
    <property type="component" value="Unassembled WGS sequence"/>
</dbReference>
<evidence type="ECO:0000256" key="1">
    <source>
        <dbReference type="SAM" id="MobiDB-lite"/>
    </source>
</evidence>
<organism evidence="2 3">
    <name type="scientific">Melghirimyces algeriensis</name>
    <dbReference type="NCBI Taxonomy" id="910412"/>
    <lineage>
        <taxon>Bacteria</taxon>
        <taxon>Bacillati</taxon>
        <taxon>Bacillota</taxon>
        <taxon>Bacilli</taxon>
        <taxon>Bacillales</taxon>
        <taxon>Thermoactinomycetaceae</taxon>
        <taxon>Melghirimyces</taxon>
    </lineage>
</organism>
<dbReference type="RefSeq" id="WP_142506692.1">
    <property type="nucleotide sequence ID" value="NZ_FXTI01000015.1"/>
</dbReference>
<dbReference type="OrthoDB" id="2991613at2"/>
<feature type="region of interest" description="Disordered" evidence="1">
    <location>
        <begin position="56"/>
        <end position="83"/>
    </location>
</feature>
<gene>
    <name evidence="2" type="ORF">SAMN06264849_11516</name>
</gene>
<dbReference type="EMBL" id="FXTI01000015">
    <property type="protein sequence ID" value="SMO93007.1"/>
    <property type="molecule type" value="Genomic_DNA"/>
</dbReference>
<evidence type="ECO:0000313" key="2">
    <source>
        <dbReference type="EMBL" id="SMO93007.1"/>
    </source>
</evidence>
<protein>
    <submittedName>
        <fullName evidence="2">Uncharacterized protein</fullName>
    </submittedName>
</protein>
<evidence type="ECO:0000313" key="3">
    <source>
        <dbReference type="Proteomes" id="UP000315636"/>
    </source>
</evidence>
<feature type="compositionally biased region" description="Basic and acidic residues" evidence="1">
    <location>
        <begin position="58"/>
        <end position="72"/>
    </location>
</feature>
<keyword evidence="3" id="KW-1185">Reference proteome</keyword>